<comment type="caution">
    <text evidence="4">The sequence shown here is derived from an EMBL/GenBank/DDBJ whole genome shotgun (WGS) entry which is preliminary data.</text>
</comment>
<sequence>MEVAVEAPAASTALNVPLRGSDSEMTDIILRRVVEVFPQTAEMKRLMEKRLQQEQRQRAEVEARRELELKEEVERLKREEDLKKLRQQKKKQRDIEERMRMEEEMKNREDDNLARFLRMCLDNATPAEMSFSGLGFTQVQIRVLVRDGLALNRSIVALDLSRAGLTEEEGPSIAQMLTSNKALVKLDLDGNHFGLASAKAFRKALEVNDTLRSLNVENCSFTCRGDEQSGIAELARGLRVNKGLRNLNLRNNQIDDEGGDALLDALAYNKTLIQLDLSFNDLTIDQLREVHELINRNHALFTEVKKHEKRERRDMHHEEALMRIYLLHLEARRISIEGAERRRIAREKAYEDRKAMMSRKKNGKGKKKGKGKKRALPSSRAFDTSCTSASGFLLSSFSFTLPSPCLPFPSPPGYVAEQRRRLVCASGSLSGVRKQVVAASPFGADGGWRKLSSGGARTPERGGEDAETSKDAEYQRAANALLKTLFLQVEAEEWDGIEDIDYRVGLFFSPFISWDSPLSPRLSAAQTLSSSGLRQTQASRVEVFGGDYFEYSVHSSSGSPETWRSARSGRTLADVLSSELAQLATQAGVH</sequence>
<keyword evidence="5" id="KW-1185">Reference proteome</keyword>
<accession>A0A2A9MP58</accession>
<dbReference type="PANTHER" id="PTHR24111">
    <property type="entry name" value="LEUCINE-RICH REPEAT-CONTAINING PROTEIN 34"/>
    <property type="match status" value="1"/>
</dbReference>
<dbReference type="SMART" id="SM01219">
    <property type="entry name" value="Frataxin_Cyay"/>
    <property type="match status" value="1"/>
</dbReference>
<keyword evidence="2" id="KW-0175">Coiled coil</keyword>
<proteinExistence type="predicted"/>
<feature type="coiled-coil region" evidence="2">
    <location>
        <begin position="44"/>
        <end position="111"/>
    </location>
</feature>
<dbReference type="GeneID" id="40305208"/>
<dbReference type="OrthoDB" id="448484at2759"/>
<dbReference type="KEGG" id="bbes:BESB_001450"/>
<feature type="region of interest" description="Disordered" evidence="3">
    <location>
        <begin position="351"/>
        <end position="380"/>
    </location>
</feature>
<feature type="compositionally biased region" description="Basic residues" evidence="3">
    <location>
        <begin position="356"/>
        <end position="375"/>
    </location>
</feature>
<keyword evidence="1" id="KW-0677">Repeat</keyword>
<dbReference type="SMART" id="SM00368">
    <property type="entry name" value="LRR_RI"/>
    <property type="match status" value="5"/>
</dbReference>
<evidence type="ECO:0000256" key="3">
    <source>
        <dbReference type="SAM" id="MobiDB-lite"/>
    </source>
</evidence>
<dbReference type="PANTHER" id="PTHR24111:SF0">
    <property type="entry name" value="LEUCINE-RICH REPEAT-CONTAINING PROTEIN"/>
    <property type="match status" value="1"/>
</dbReference>
<feature type="region of interest" description="Disordered" evidence="3">
    <location>
        <begin position="448"/>
        <end position="470"/>
    </location>
</feature>
<dbReference type="Pfam" id="PF13516">
    <property type="entry name" value="LRR_6"/>
    <property type="match status" value="2"/>
</dbReference>
<evidence type="ECO:0000256" key="2">
    <source>
        <dbReference type="SAM" id="Coils"/>
    </source>
</evidence>
<protein>
    <recommendedName>
        <fullName evidence="6">Leucine rich repeat-containing protein</fullName>
    </recommendedName>
</protein>
<dbReference type="Gene3D" id="3.80.10.10">
    <property type="entry name" value="Ribonuclease Inhibitor"/>
    <property type="match status" value="2"/>
</dbReference>
<dbReference type="InterPro" id="IPR052201">
    <property type="entry name" value="LRR-containing_regulator"/>
</dbReference>
<dbReference type="InterPro" id="IPR002908">
    <property type="entry name" value="Frataxin/CyaY"/>
</dbReference>
<dbReference type="EMBL" id="NWUJ01000001">
    <property type="protein sequence ID" value="PFH37803.1"/>
    <property type="molecule type" value="Genomic_DNA"/>
</dbReference>
<evidence type="ECO:0000313" key="5">
    <source>
        <dbReference type="Proteomes" id="UP000224006"/>
    </source>
</evidence>
<dbReference type="InterPro" id="IPR001611">
    <property type="entry name" value="Leu-rich_rpt"/>
</dbReference>
<dbReference type="Proteomes" id="UP000224006">
    <property type="component" value="Chromosome I"/>
</dbReference>
<dbReference type="VEuPathDB" id="ToxoDB:BESB_001450"/>
<dbReference type="SUPFAM" id="SSF52047">
    <property type="entry name" value="RNI-like"/>
    <property type="match status" value="1"/>
</dbReference>
<dbReference type="GO" id="GO:0008199">
    <property type="term" value="F:ferric iron binding"/>
    <property type="evidence" value="ECO:0007669"/>
    <property type="project" value="InterPro"/>
</dbReference>
<gene>
    <name evidence="4" type="ORF">BESB_001450</name>
</gene>
<evidence type="ECO:0008006" key="6">
    <source>
        <dbReference type="Google" id="ProtNLM"/>
    </source>
</evidence>
<evidence type="ECO:0000256" key="1">
    <source>
        <dbReference type="ARBA" id="ARBA00022737"/>
    </source>
</evidence>
<dbReference type="AlphaFoldDB" id="A0A2A9MP58"/>
<name>A0A2A9MP58_BESBE</name>
<organism evidence="4 5">
    <name type="scientific">Besnoitia besnoiti</name>
    <name type="common">Apicomplexan protozoan</name>
    <dbReference type="NCBI Taxonomy" id="94643"/>
    <lineage>
        <taxon>Eukaryota</taxon>
        <taxon>Sar</taxon>
        <taxon>Alveolata</taxon>
        <taxon>Apicomplexa</taxon>
        <taxon>Conoidasida</taxon>
        <taxon>Coccidia</taxon>
        <taxon>Eucoccidiorida</taxon>
        <taxon>Eimeriorina</taxon>
        <taxon>Sarcocystidae</taxon>
        <taxon>Besnoitia</taxon>
    </lineage>
</organism>
<evidence type="ECO:0000313" key="4">
    <source>
        <dbReference type="EMBL" id="PFH37803.1"/>
    </source>
</evidence>
<dbReference type="InterPro" id="IPR032675">
    <property type="entry name" value="LRR_dom_sf"/>
</dbReference>
<dbReference type="RefSeq" id="XP_029221812.1">
    <property type="nucleotide sequence ID" value="XM_029358900.1"/>
</dbReference>
<dbReference type="GO" id="GO:0016226">
    <property type="term" value="P:iron-sulfur cluster assembly"/>
    <property type="evidence" value="ECO:0007669"/>
    <property type="project" value="InterPro"/>
</dbReference>
<reference evidence="4 5" key="1">
    <citation type="submission" date="2017-09" db="EMBL/GenBank/DDBJ databases">
        <title>Genome sequencing of Besnoitia besnoiti strain Bb-Ger1.</title>
        <authorList>
            <person name="Schares G."/>
            <person name="Venepally P."/>
            <person name="Lorenzi H.A."/>
        </authorList>
    </citation>
    <scope>NUCLEOTIDE SEQUENCE [LARGE SCALE GENOMIC DNA]</scope>
    <source>
        <strain evidence="4 5">Bb-Ger1</strain>
    </source>
</reference>
<feature type="compositionally biased region" description="Basic and acidic residues" evidence="3">
    <location>
        <begin position="458"/>
        <end position="470"/>
    </location>
</feature>
<dbReference type="PROSITE" id="PS51450">
    <property type="entry name" value="LRR"/>
    <property type="match status" value="1"/>
</dbReference>
<dbReference type="STRING" id="94643.A0A2A9MP58"/>